<keyword evidence="2" id="KW-1185">Reference proteome</keyword>
<name>A0A7G9SKI2_9SPHN</name>
<protein>
    <recommendedName>
        <fullName evidence="3">6-bladed beta-propeller</fullName>
    </recommendedName>
</protein>
<dbReference type="RefSeq" id="WP_187539794.1">
    <property type="nucleotide sequence ID" value="NZ_BAABJT010000001.1"/>
</dbReference>
<gene>
    <name evidence="1" type="ORF">H9L13_05700</name>
</gene>
<dbReference type="AlphaFoldDB" id="A0A7G9SKI2"/>
<evidence type="ECO:0008006" key="3">
    <source>
        <dbReference type="Google" id="ProtNLM"/>
    </source>
</evidence>
<evidence type="ECO:0000313" key="1">
    <source>
        <dbReference type="EMBL" id="QNN68357.1"/>
    </source>
</evidence>
<accession>A0A7G9SKI2</accession>
<dbReference type="SUPFAM" id="SSF50998">
    <property type="entry name" value="Quinoprotein alcohol dehydrogenase-like"/>
    <property type="match status" value="1"/>
</dbReference>
<dbReference type="EMBL" id="CP060718">
    <property type="protein sequence ID" value="QNN68357.1"/>
    <property type="molecule type" value="Genomic_DNA"/>
</dbReference>
<dbReference type="Proteomes" id="UP000515971">
    <property type="component" value="Chromosome"/>
</dbReference>
<sequence>MSPRCLLMLSLLQLLGCTGYGGPSRWNQFHGDIGNSGQKFVATIPPATTRNFQLALSGREIVSSSVVAPSGDVVISTFEPPMQPGGRRSALHILTPGNTPSVKLSYQGDGQFSTAAIDDAGNIYVVLDPPGEGDWVLLSLNPAGQLQWQRNFRSNGRAFGPPKLLPYPGGSILVVPSAGNKISIFNDRGDLLRSDFVCVVVEGGLRNPFEFKVRPLEFPPPYFEGPVPGLAVFEDSGPRNVYMAIPINRCGIAFYQLQLGATVKDMPRLIPAPNQHIEDVYYRSAAISADGVAIVSASDGEVTGFNIRTGKQIFNRALIRPEYGAEIAFLPLAINFAYLLTDEKLHKVDITTGIDVIPAIPVLHGYGLVSSASYLHVVSEGRSEPSISTCNLSTSWTIRCKIARRRSVR</sequence>
<dbReference type="KEGG" id="slut:H9L13_05700"/>
<proteinExistence type="predicted"/>
<organism evidence="1 2">
    <name type="scientific">Sphingomonas lutea</name>
    <dbReference type="NCBI Taxonomy" id="1045317"/>
    <lineage>
        <taxon>Bacteria</taxon>
        <taxon>Pseudomonadati</taxon>
        <taxon>Pseudomonadota</taxon>
        <taxon>Alphaproteobacteria</taxon>
        <taxon>Sphingomonadales</taxon>
        <taxon>Sphingomonadaceae</taxon>
        <taxon>Sphingomonas</taxon>
    </lineage>
</organism>
<dbReference type="InterPro" id="IPR011047">
    <property type="entry name" value="Quinoprotein_ADH-like_sf"/>
</dbReference>
<evidence type="ECO:0000313" key="2">
    <source>
        <dbReference type="Proteomes" id="UP000515971"/>
    </source>
</evidence>
<reference evidence="1 2" key="1">
    <citation type="submission" date="2020-08" db="EMBL/GenBank/DDBJ databases">
        <title>Genome sequence of Sphingomonas lutea KCTC 23642T.</title>
        <authorList>
            <person name="Hyun D.-W."/>
            <person name="Bae J.-W."/>
        </authorList>
    </citation>
    <scope>NUCLEOTIDE SEQUENCE [LARGE SCALE GENOMIC DNA]</scope>
    <source>
        <strain evidence="1 2">KCTC 23642</strain>
    </source>
</reference>